<sequence>MSGIHFPGIHDTSGRSVIVYDAATVAKSCLDPADIGKVILYYVSLPVRPERTKHGVTLLVLSGLPGDSTYDHLDRALLFLESKVHIASLLVWRKISSGPRVTEAHRQRLQRSNSNVLPNSKIEYHVLDDIDGLRHFLDEEQTPAECGGPTSHDQLEWVEFYKEYEPFLSQCHSCGRSLVTTLSDIRDVTASHDPDDVTTNRRSLVASHRAINRVLSDAALCKLRRDGHRTLTQLEERAHWLPYSEDVKICVERADRLFAEVERGAKRLEQLCQKRKEKIREQQRLKALHTETTEVLSWLKSKGATTLKRHASLASTLPALKAQEQDFEKFYFISMVSQNKFNS</sequence>
<dbReference type="KEGG" id="dci:103506360"/>
<dbReference type="PANTHER" id="PTHR45845:SF3">
    <property type="entry name" value="PURATROPHIN-1-LIKE, ISOFORM A"/>
    <property type="match status" value="1"/>
</dbReference>
<name>A0A3Q0IRI0_DIACI</name>
<reference evidence="3" key="1">
    <citation type="submission" date="2025-08" db="UniProtKB">
        <authorList>
            <consortium name="RefSeq"/>
        </authorList>
    </citation>
    <scope>IDENTIFICATION</scope>
</reference>
<dbReference type="PANTHER" id="PTHR45845">
    <property type="entry name" value="RHO GUANINE NUCLEOTIDE EXCHANGE FACTOR-RELATED"/>
    <property type="match status" value="1"/>
</dbReference>
<dbReference type="GeneID" id="103506360"/>
<protein>
    <submittedName>
        <fullName evidence="3">Uncharacterized protein KIAA1755-like</fullName>
    </submittedName>
</protein>
<proteinExistence type="predicted"/>
<dbReference type="PaxDb" id="121845-A0A3Q0IRI0"/>
<organism evidence="2 3">
    <name type="scientific">Diaphorina citri</name>
    <name type="common">Asian citrus psyllid</name>
    <dbReference type="NCBI Taxonomy" id="121845"/>
    <lineage>
        <taxon>Eukaryota</taxon>
        <taxon>Metazoa</taxon>
        <taxon>Ecdysozoa</taxon>
        <taxon>Arthropoda</taxon>
        <taxon>Hexapoda</taxon>
        <taxon>Insecta</taxon>
        <taxon>Pterygota</taxon>
        <taxon>Neoptera</taxon>
        <taxon>Paraneoptera</taxon>
        <taxon>Hemiptera</taxon>
        <taxon>Sternorrhyncha</taxon>
        <taxon>Psylloidea</taxon>
        <taxon>Psyllidae</taxon>
        <taxon>Diaphorininae</taxon>
        <taxon>Diaphorina</taxon>
    </lineage>
</organism>
<feature type="coiled-coil region" evidence="1">
    <location>
        <begin position="251"/>
        <end position="288"/>
    </location>
</feature>
<evidence type="ECO:0000313" key="2">
    <source>
        <dbReference type="Proteomes" id="UP000079169"/>
    </source>
</evidence>
<dbReference type="AlphaFoldDB" id="A0A3Q0IRI0"/>
<dbReference type="STRING" id="121845.A0A3Q0IRI0"/>
<gene>
    <name evidence="3" type="primary">LOC103506360</name>
</gene>
<dbReference type="RefSeq" id="XP_026677233.1">
    <property type="nucleotide sequence ID" value="XM_026821432.1"/>
</dbReference>
<keyword evidence="2" id="KW-1185">Reference proteome</keyword>
<dbReference type="Proteomes" id="UP000079169">
    <property type="component" value="Unplaced"/>
</dbReference>
<evidence type="ECO:0000313" key="3">
    <source>
        <dbReference type="RefSeq" id="XP_026677233.1"/>
    </source>
</evidence>
<evidence type="ECO:0000256" key="1">
    <source>
        <dbReference type="SAM" id="Coils"/>
    </source>
</evidence>
<accession>A0A3Q0IRI0</accession>
<keyword evidence="1" id="KW-0175">Coiled coil</keyword>
<dbReference type="InterPro" id="IPR052231">
    <property type="entry name" value="Rho_GEF_signaling-related"/>
</dbReference>